<dbReference type="OrthoDB" id="2811497at2"/>
<organism evidence="2 3">
    <name type="scientific">Paenibacillus antri</name>
    <dbReference type="NCBI Taxonomy" id="2582848"/>
    <lineage>
        <taxon>Bacteria</taxon>
        <taxon>Bacillati</taxon>
        <taxon>Bacillota</taxon>
        <taxon>Bacilli</taxon>
        <taxon>Bacillales</taxon>
        <taxon>Paenibacillaceae</taxon>
        <taxon>Paenibacillus</taxon>
    </lineage>
</organism>
<sequence length="508" mass="52448">MIRIGKRGLLSIAAAGSMLGLIGCEAVGGVDVNRAVADMLDVKSSEGTLSLAWEIEAESKGNAEADRLADVFGSGAIVVTELLQEGQGTASMEGTIELSKGDIPFRMFVDEASMVLDVEGAKQPFELELNGFAGAGASGMLGGDMLPGALSGEAGQTAVSEIVTYILGHVPNPERTKLGSTTATIDGQSKSLATVTAEVGFEELTELVSTAVSAMLEDEAGLKAFIGTLYDALKPSLTEMAKESADPILKIALNNKALAVEFLYGQVAAALEGFAAELEADGALGSDLTPESGATLALLLDGAKPAGLDVGLYLEPATDAADGVGAIRIDVESRWWNANGAVKAKTIEGTAAPFPTEVKPRERLANVESGSLLYDILKNDLRITRHSFDMIMGANASVPDGVSPYIKGAGTTMVPVRYVSEQLDAKVAWDGATSTITIKDDVDGVTIVMKVGSKSATVNGVAQSLPEAPEIVASTNSTFVPIGFITVALGGEKGWDPASGTVTITKEF</sequence>
<dbReference type="AlphaFoldDB" id="A0A5R9GMX9"/>
<dbReference type="Pfam" id="PF07833">
    <property type="entry name" value="Cu_amine_oxidN1"/>
    <property type="match status" value="1"/>
</dbReference>
<proteinExistence type="predicted"/>
<dbReference type="EMBL" id="VCIW01000002">
    <property type="protein sequence ID" value="TLS53365.1"/>
    <property type="molecule type" value="Genomic_DNA"/>
</dbReference>
<name>A0A5R9GMX9_9BACL</name>
<dbReference type="InterPro" id="IPR036582">
    <property type="entry name" value="Mao_N_sf"/>
</dbReference>
<evidence type="ECO:0000313" key="3">
    <source>
        <dbReference type="Proteomes" id="UP000309676"/>
    </source>
</evidence>
<dbReference type="PROSITE" id="PS51257">
    <property type="entry name" value="PROKAR_LIPOPROTEIN"/>
    <property type="match status" value="1"/>
</dbReference>
<evidence type="ECO:0000313" key="2">
    <source>
        <dbReference type="EMBL" id="TLS53365.1"/>
    </source>
</evidence>
<protein>
    <submittedName>
        <fullName evidence="2">Copper amine oxidase N-terminal domain-containing protein</fullName>
    </submittedName>
</protein>
<dbReference type="Gene3D" id="3.30.457.10">
    <property type="entry name" value="Copper amine oxidase-like, N-terminal domain"/>
    <property type="match status" value="1"/>
</dbReference>
<evidence type="ECO:0000259" key="1">
    <source>
        <dbReference type="Pfam" id="PF07833"/>
    </source>
</evidence>
<dbReference type="InterPro" id="IPR012854">
    <property type="entry name" value="Cu_amine_oxidase-like_N"/>
</dbReference>
<dbReference type="RefSeq" id="WP_138192591.1">
    <property type="nucleotide sequence ID" value="NZ_VCIW01000002.1"/>
</dbReference>
<keyword evidence="3" id="KW-1185">Reference proteome</keyword>
<comment type="caution">
    <text evidence="2">The sequence shown here is derived from an EMBL/GenBank/DDBJ whole genome shotgun (WGS) entry which is preliminary data.</text>
</comment>
<dbReference type="SUPFAM" id="SSF55383">
    <property type="entry name" value="Copper amine oxidase, domain N"/>
    <property type="match status" value="1"/>
</dbReference>
<accession>A0A5R9GMX9</accession>
<dbReference type="Proteomes" id="UP000309676">
    <property type="component" value="Unassembled WGS sequence"/>
</dbReference>
<reference evidence="2 3" key="1">
    <citation type="submission" date="2019-05" db="EMBL/GenBank/DDBJ databases">
        <authorList>
            <person name="Narsing Rao M.P."/>
            <person name="Li W.J."/>
        </authorList>
    </citation>
    <scope>NUCLEOTIDE SEQUENCE [LARGE SCALE GENOMIC DNA]</scope>
    <source>
        <strain evidence="2 3">SYSU_K30003</strain>
    </source>
</reference>
<feature type="domain" description="Copper amine oxidase-like N-terminal" evidence="1">
    <location>
        <begin position="402"/>
        <end position="504"/>
    </location>
</feature>
<gene>
    <name evidence="2" type="ORF">FE782_03585</name>
</gene>